<reference evidence="1 2" key="1">
    <citation type="submission" date="2018-11" db="EMBL/GenBank/DDBJ databases">
        <authorList>
            <person name="Zhou Z."/>
            <person name="Wang G."/>
        </authorList>
    </citation>
    <scope>NUCLEOTIDE SEQUENCE [LARGE SCALE GENOMIC DNA]</scope>
    <source>
        <strain evidence="1 2">KCTC52004</strain>
    </source>
</reference>
<organism evidence="1 2">
    <name type="scientific">Larkinella rosea</name>
    <dbReference type="NCBI Taxonomy" id="2025312"/>
    <lineage>
        <taxon>Bacteria</taxon>
        <taxon>Pseudomonadati</taxon>
        <taxon>Bacteroidota</taxon>
        <taxon>Cytophagia</taxon>
        <taxon>Cytophagales</taxon>
        <taxon>Spirosomataceae</taxon>
        <taxon>Larkinella</taxon>
    </lineage>
</organism>
<protein>
    <submittedName>
        <fullName evidence="1">Uncharacterized protein</fullName>
    </submittedName>
</protein>
<dbReference type="AlphaFoldDB" id="A0A3P1BMP3"/>
<keyword evidence="2" id="KW-1185">Reference proteome</keyword>
<dbReference type="RefSeq" id="WP_124876220.1">
    <property type="nucleotide sequence ID" value="NZ_RQJO01000009.1"/>
</dbReference>
<evidence type="ECO:0000313" key="1">
    <source>
        <dbReference type="EMBL" id="RRB02056.1"/>
    </source>
</evidence>
<dbReference type="Proteomes" id="UP000271925">
    <property type="component" value="Unassembled WGS sequence"/>
</dbReference>
<evidence type="ECO:0000313" key="2">
    <source>
        <dbReference type="Proteomes" id="UP000271925"/>
    </source>
</evidence>
<sequence>MKCIISKIFVFMLFSKLIFYITGEAFPISFSGSNERNVKILPSLVIGVVDLGNNNAYNQYGWSSVKPVVVNENQLYVVDFPECIWWARVDENSWPESDGELNQTEDESWLWEPEKYGLLIFGEEFRNRINQIYLF</sequence>
<comment type="caution">
    <text evidence="1">The sequence shown here is derived from an EMBL/GenBank/DDBJ whole genome shotgun (WGS) entry which is preliminary data.</text>
</comment>
<gene>
    <name evidence="1" type="ORF">EHT25_16325</name>
</gene>
<name>A0A3P1BMP3_9BACT</name>
<accession>A0A3P1BMP3</accession>
<proteinExistence type="predicted"/>
<dbReference type="EMBL" id="RQJO01000009">
    <property type="protein sequence ID" value="RRB02056.1"/>
    <property type="molecule type" value="Genomic_DNA"/>
</dbReference>